<dbReference type="Proteomes" id="UP001189429">
    <property type="component" value="Unassembled WGS sequence"/>
</dbReference>
<organism evidence="1 2">
    <name type="scientific">Prorocentrum cordatum</name>
    <dbReference type="NCBI Taxonomy" id="2364126"/>
    <lineage>
        <taxon>Eukaryota</taxon>
        <taxon>Sar</taxon>
        <taxon>Alveolata</taxon>
        <taxon>Dinophyceae</taxon>
        <taxon>Prorocentrales</taxon>
        <taxon>Prorocentraceae</taxon>
        <taxon>Prorocentrum</taxon>
    </lineage>
</organism>
<reference evidence="1" key="1">
    <citation type="submission" date="2023-10" db="EMBL/GenBank/DDBJ databases">
        <authorList>
            <person name="Chen Y."/>
            <person name="Shah S."/>
            <person name="Dougan E. K."/>
            <person name="Thang M."/>
            <person name="Chan C."/>
        </authorList>
    </citation>
    <scope>NUCLEOTIDE SEQUENCE [LARGE SCALE GENOMIC DNA]</scope>
</reference>
<evidence type="ECO:0000313" key="1">
    <source>
        <dbReference type="EMBL" id="CAK0833995.1"/>
    </source>
</evidence>
<proteinExistence type="predicted"/>
<protein>
    <recommendedName>
        <fullName evidence="3">RNA-directed RNA polymerase</fullName>
    </recommendedName>
</protein>
<comment type="caution">
    <text evidence="1">The sequence shown here is derived from an EMBL/GenBank/DDBJ whole genome shotgun (WGS) entry which is preliminary data.</text>
</comment>
<dbReference type="EMBL" id="CAUYUJ010012459">
    <property type="protein sequence ID" value="CAK0833995.1"/>
    <property type="molecule type" value="Genomic_DNA"/>
</dbReference>
<keyword evidence="2" id="KW-1185">Reference proteome</keyword>
<name>A0ABN9SQ52_9DINO</name>
<gene>
    <name evidence="1" type="ORF">PCOR1329_LOCUS31537</name>
</gene>
<sequence>MDLLPWSDHVHLRKVGNNKWMLRSIETYEFHEFEAQAAELVHSDDRASIAVAKVDGSADVIDLDNLFKWRLYRAKGSWEYFAKATVVYPTHTKTIQKSVDDMFSDHRKGKVNVAVGSGNGETQFKVFIFKRHRQGGQRIWWDHMSLQKYLKVKSYKGIPSSWWGRVGHKWDGSFLQNFGFGSMIYGKVVAPHAVKKMMIPFRTRCLDSSSLSTAGLVFAVARCAYLSPEAGGFKEESSTRAATELMDALVGTFLRNCQVEGKAPAITLCLVADWAPPWPFPTETGTPQVNLRVHRDGIDVKPLHSLAIVSGRISVVTKNFRMVESVVGSSDQDVMLVSWENLFSNTVSKTSSKFFSQIVYGLAVAAEAIVLRGVTNQDVVDTLSPINVCTSTMQDMGRHEVDYFLAKYVACAKDTFKSPLFLNVAIDKDRGPAGLGGGNGGRGQVGQVDVASGAGALEWASGKDIRSVRPGGKKSETTDGDAVTMRANRHRAWLQRGRRQKGQSWRPVVLHRAAAASWCTALDNAMKRVTETDGLSYLRPDASDKWHDANWRNWPHMSLPMDLGPDGMAGCNALLYKWKLNLTRVDEFSHGSNDDLEVYLKEIGMWDLAILLFIRFNVPFGPDKEDDRCRRLERVDTMRKIYDEETYRSVPCFQHYCNNIVQEMKRDGYEFTGDEPDAAVAWNFMKEENGFIPLGMRLNFCRFCDAADGFGRNYAYWWGRACERACVALEHDMLANAKLQKVAVKQAELDGAIVEGGGATSSAKVTIDAKVLRSANANALAISVLLASCRRNRRAVACSFAPMWLVKKWQGKSVKEMKTAEATQVWMTNQIRGDFMDHVISIVNGLLDVHSMEGCARSRTRDQGVNAAREFKRDLDVFNEYCAYKGDQSARCVVVKRSVFGLTATKQITLAFRELGFNAPRQAIKDIMKGRSTGIMNTIPVEKIIGAQTKCSRFKACKKFRRPATAMHAAICCGVIDKQLKFTALEAKGGFGHVTDAWLGGIFKLKHKFVFSSPHHGGDAWWHLALCHWPTSGVLCWPGKLVKVEGSPNLYFEFALDLQEPVHVGVFDWADFKVREICFKSWAWQGRNMPQGWVDANKPGARIFATGSVANIQKLAATNCFWNISSTDLGSIASYLKIPIAEGASLFSKLHAMICSLLGITSEAAMKFLCARWSCDENDLEFAQESMEVEAAIEVLDQHDHDTVEQQMHAAETSVKAHAEFTEEFEAKLLELARAKAGGEKPEVGAGKAEKIPTTLTQKEANQYLPPGASIWRGFSRGEWMGHMPPCRRASAPWSKHAEAGAMRVVLKKVWIQYLAKEFKGRSHCPWPEPFE</sequence>
<evidence type="ECO:0000313" key="2">
    <source>
        <dbReference type="Proteomes" id="UP001189429"/>
    </source>
</evidence>
<evidence type="ECO:0008006" key="3">
    <source>
        <dbReference type="Google" id="ProtNLM"/>
    </source>
</evidence>
<accession>A0ABN9SQ52</accession>